<dbReference type="AlphaFoldDB" id="A0A8X6Q1E3"/>
<organism evidence="1 2">
    <name type="scientific">Nephila pilipes</name>
    <name type="common">Giant wood spider</name>
    <name type="synonym">Nephila maculata</name>
    <dbReference type="NCBI Taxonomy" id="299642"/>
    <lineage>
        <taxon>Eukaryota</taxon>
        <taxon>Metazoa</taxon>
        <taxon>Ecdysozoa</taxon>
        <taxon>Arthropoda</taxon>
        <taxon>Chelicerata</taxon>
        <taxon>Arachnida</taxon>
        <taxon>Araneae</taxon>
        <taxon>Araneomorphae</taxon>
        <taxon>Entelegynae</taxon>
        <taxon>Araneoidea</taxon>
        <taxon>Nephilidae</taxon>
        <taxon>Nephila</taxon>
    </lineage>
</organism>
<name>A0A8X6Q1E3_NEPPI</name>
<reference evidence="1" key="1">
    <citation type="submission" date="2020-08" db="EMBL/GenBank/DDBJ databases">
        <title>Multicomponent nature underlies the extraordinary mechanical properties of spider dragline silk.</title>
        <authorList>
            <person name="Kono N."/>
            <person name="Nakamura H."/>
            <person name="Mori M."/>
            <person name="Yoshida Y."/>
            <person name="Ohtoshi R."/>
            <person name="Malay A.D."/>
            <person name="Moran D.A.P."/>
            <person name="Tomita M."/>
            <person name="Numata K."/>
            <person name="Arakawa K."/>
        </authorList>
    </citation>
    <scope>NUCLEOTIDE SEQUENCE</scope>
</reference>
<comment type="caution">
    <text evidence="1">The sequence shown here is derived from an EMBL/GenBank/DDBJ whole genome shotgun (WGS) entry which is preliminary data.</text>
</comment>
<dbReference type="Proteomes" id="UP000887013">
    <property type="component" value="Unassembled WGS sequence"/>
</dbReference>
<protein>
    <submittedName>
        <fullName evidence="1">Uncharacterized protein</fullName>
    </submittedName>
</protein>
<gene>
    <name evidence="1" type="ORF">NPIL_456481</name>
</gene>
<evidence type="ECO:0000313" key="1">
    <source>
        <dbReference type="EMBL" id="GFT95131.1"/>
    </source>
</evidence>
<sequence>MFGTYRTDMWMMFLFQNKGKPLFSYWQPMEWNYPLKTAGEMISGSRLRSSEGLLTADYWKAGYDECGGGCLDDSPQRSAL</sequence>
<keyword evidence="2" id="KW-1185">Reference proteome</keyword>
<proteinExistence type="predicted"/>
<dbReference type="EMBL" id="BMAW01121672">
    <property type="protein sequence ID" value="GFT95131.1"/>
    <property type="molecule type" value="Genomic_DNA"/>
</dbReference>
<evidence type="ECO:0000313" key="2">
    <source>
        <dbReference type="Proteomes" id="UP000887013"/>
    </source>
</evidence>
<accession>A0A8X6Q1E3</accession>